<evidence type="ECO:0000259" key="1">
    <source>
        <dbReference type="Pfam" id="PF07561"/>
    </source>
</evidence>
<dbReference type="HOGENOM" id="CLU_201605_1_0_9"/>
<keyword evidence="3" id="KW-1185">Reference proteome</keyword>
<dbReference type="AlphaFoldDB" id="B2A870"/>
<dbReference type="EMBL" id="CP001034">
    <property type="protein sequence ID" value="ACB84436.1"/>
    <property type="molecule type" value="Genomic_DNA"/>
</dbReference>
<organism evidence="2 3">
    <name type="scientific">Natranaerobius thermophilus (strain ATCC BAA-1301 / DSM 18059 / JW/NM-WN-LF)</name>
    <dbReference type="NCBI Taxonomy" id="457570"/>
    <lineage>
        <taxon>Bacteria</taxon>
        <taxon>Bacillati</taxon>
        <taxon>Bacillota</taxon>
        <taxon>Clostridia</taxon>
        <taxon>Natranaerobiales</taxon>
        <taxon>Natranaerobiaceae</taxon>
        <taxon>Natranaerobius</taxon>
    </lineage>
</organism>
<dbReference type="Proteomes" id="UP000001683">
    <property type="component" value="Chromosome"/>
</dbReference>
<reference evidence="2 3" key="1">
    <citation type="submission" date="2008-04" db="EMBL/GenBank/DDBJ databases">
        <title>Complete sequence of chromosome of Natranaerobius thermophilus JW/NM-WN-LF.</title>
        <authorList>
            <consortium name="US DOE Joint Genome Institute"/>
            <person name="Copeland A."/>
            <person name="Lucas S."/>
            <person name="Lapidus A."/>
            <person name="Glavina del Rio T."/>
            <person name="Dalin E."/>
            <person name="Tice H."/>
            <person name="Bruce D."/>
            <person name="Goodwin L."/>
            <person name="Pitluck S."/>
            <person name="Chertkov O."/>
            <person name="Brettin T."/>
            <person name="Detter J.C."/>
            <person name="Han C."/>
            <person name="Kuske C.R."/>
            <person name="Schmutz J."/>
            <person name="Larimer F."/>
            <person name="Land M."/>
            <person name="Hauser L."/>
            <person name="Kyrpides N."/>
            <person name="Lykidis A."/>
            <person name="Mesbah N.M."/>
            <person name="Wiegel J."/>
        </authorList>
    </citation>
    <scope>NUCLEOTIDE SEQUENCE [LARGE SCALE GENOMIC DNA]</scope>
    <source>
        <strain evidence="3">ATCC BAA-1301 / DSM 18059 / JW/NM-WN-LF</strain>
    </source>
</reference>
<evidence type="ECO:0000313" key="3">
    <source>
        <dbReference type="Proteomes" id="UP000001683"/>
    </source>
</evidence>
<feature type="domain" description="DUF1540" evidence="1">
    <location>
        <begin position="4"/>
        <end position="46"/>
    </location>
</feature>
<dbReference type="InterPro" id="IPR011437">
    <property type="entry name" value="DUF1540"/>
</dbReference>
<dbReference type="RefSeq" id="WP_012447314.1">
    <property type="nucleotide sequence ID" value="NC_010718.1"/>
</dbReference>
<name>B2A870_NATTJ</name>
<accession>B2A870</accession>
<dbReference type="Pfam" id="PF07561">
    <property type="entry name" value="DUF1540"/>
    <property type="match status" value="1"/>
</dbReference>
<protein>
    <recommendedName>
        <fullName evidence="1">DUF1540 domain-containing protein</fullName>
    </recommendedName>
</protein>
<gene>
    <name evidence="2" type="ordered locus">Nther_0851</name>
</gene>
<sequence length="53" mass="6080">MSDIKCQVEECYYNENYMCGASSIKVRSSVTNNVVNNTDDTACETFVPKEEYR</sequence>
<dbReference type="KEGG" id="nth:Nther_0851"/>
<evidence type="ECO:0000313" key="2">
    <source>
        <dbReference type="EMBL" id="ACB84436.1"/>
    </source>
</evidence>
<proteinExistence type="predicted"/>
<reference evidence="2 3" key="2">
    <citation type="journal article" date="2011" name="J. Bacteriol.">
        <title>Complete genome sequence of the anaerobic, halophilic alkalithermophile Natranaerobius thermophilus JW/NM-WN-LF.</title>
        <authorList>
            <person name="Zhao B."/>
            <person name="Mesbah N.M."/>
            <person name="Dalin E."/>
            <person name="Goodwin L."/>
            <person name="Nolan M."/>
            <person name="Pitluck S."/>
            <person name="Chertkov O."/>
            <person name="Brettin T.S."/>
            <person name="Han J."/>
            <person name="Larimer F.W."/>
            <person name="Land M.L."/>
            <person name="Hauser L."/>
            <person name="Kyrpides N."/>
            <person name="Wiegel J."/>
        </authorList>
    </citation>
    <scope>NUCLEOTIDE SEQUENCE [LARGE SCALE GENOMIC DNA]</scope>
    <source>
        <strain evidence="3">ATCC BAA-1301 / DSM 18059 / JW/NM-WN-LF</strain>
    </source>
</reference>
<dbReference type="InParanoid" id="B2A870"/>